<evidence type="ECO:0000256" key="1">
    <source>
        <dbReference type="SAM" id="SignalP"/>
    </source>
</evidence>
<keyword evidence="1" id="KW-0732">Signal</keyword>
<accession>A0A8B9Z0N0</accession>
<evidence type="ECO:0000313" key="2">
    <source>
        <dbReference type="Ensembl" id="ENSBJAP00000000040.1"/>
    </source>
</evidence>
<proteinExistence type="predicted"/>
<feature type="chain" id="PRO_5034698455" evidence="1">
    <location>
        <begin position="23"/>
        <end position="86"/>
    </location>
</feature>
<keyword evidence="3" id="KW-1185">Reference proteome</keyword>
<dbReference type="AlphaFoldDB" id="A0A8B9Z0N0"/>
<protein>
    <submittedName>
        <fullName evidence="2">Uncharacterized protein</fullName>
    </submittedName>
</protein>
<organism evidence="2 3">
    <name type="scientific">Buteo japonicus</name>
    <dbReference type="NCBI Taxonomy" id="224669"/>
    <lineage>
        <taxon>Eukaryota</taxon>
        <taxon>Metazoa</taxon>
        <taxon>Chordata</taxon>
        <taxon>Craniata</taxon>
        <taxon>Vertebrata</taxon>
        <taxon>Euteleostomi</taxon>
        <taxon>Archelosauria</taxon>
        <taxon>Archosauria</taxon>
        <taxon>Dinosauria</taxon>
        <taxon>Saurischia</taxon>
        <taxon>Theropoda</taxon>
        <taxon>Coelurosauria</taxon>
        <taxon>Aves</taxon>
        <taxon>Neognathae</taxon>
        <taxon>Neoaves</taxon>
        <taxon>Telluraves</taxon>
        <taxon>Accipitrimorphae</taxon>
        <taxon>Accipitriformes</taxon>
        <taxon>Accipitridae</taxon>
        <taxon>Accipitrinae</taxon>
        <taxon>Buteo</taxon>
    </lineage>
</organism>
<reference evidence="2" key="1">
    <citation type="submission" date="2025-08" db="UniProtKB">
        <authorList>
            <consortium name="Ensembl"/>
        </authorList>
    </citation>
    <scope>IDENTIFICATION</scope>
</reference>
<dbReference type="Ensembl" id="ENSBJAT00000000042.1">
    <property type="protein sequence ID" value="ENSBJAP00000000040.1"/>
    <property type="gene ID" value="ENSBJAG00000000050.1"/>
</dbReference>
<evidence type="ECO:0000313" key="3">
    <source>
        <dbReference type="Proteomes" id="UP000694555"/>
    </source>
</evidence>
<reference evidence="2" key="2">
    <citation type="submission" date="2025-09" db="UniProtKB">
        <authorList>
            <consortium name="Ensembl"/>
        </authorList>
    </citation>
    <scope>IDENTIFICATION</scope>
</reference>
<sequence>MRLQLLLCIVVFVLASLLPAGGQRPEPALCGPKMFRFTKRLTAKRRPKSNFLTTLYQESCRCANCLGEKSLHRSQNSPAVRCHSAL</sequence>
<feature type="signal peptide" evidence="1">
    <location>
        <begin position="1"/>
        <end position="22"/>
    </location>
</feature>
<dbReference type="Proteomes" id="UP000694555">
    <property type="component" value="Unplaced"/>
</dbReference>
<name>A0A8B9Z0N0_9AVES</name>